<dbReference type="SUPFAM" id="SSF81901">
    <property type="entry name" value="HCP-like"/>
    <property type="match status" value="2"/>
</dbReference>
<dbReference type="PANTHER" id="PTHR11102">
    <property type="entry name" value="SEL-1-LIKE PROTEIN"/>
    <property type="match status" value="1"/>
</dbReference>
<dbReference type="InterPro" id="IPR050767">
    <property type="entry name" value="Sel1_AlgK"/>
</dbReference>
<proteinExistence type="predicted"/>
<dbReference type="InterPro" id="IPR011990">
    <property type="entry name" value="TPR-like_helical_dom_sf"/>
</dbReference>
<name>A0A318D2I4_9GAMM</name>
<reference evidence="1 2" key="1">
    <citation type="submission" date="2018-05" db="EMBL/GenBank/DDBJ databases">
        <title>Kangiella spongicola genome sequence.</title>
        <authorList>
            <person name="Maclea K.S."/>
            <person name="Goen A.E."/>
            <person name="Kelley C."/>
            <person name="Underriner A."/>
            <person name="Silverwood T."/>
            <person name="Trachtenberg A.M."/>
        </authorList>
    </citation>
    <scope>NUCLEOTIDE SEQUENCE [LARGE SCALE GENOMIC DNA]</scope>
    <source>
        <strain evidence="1 2">ATCC BAA-2076</strain>
    </source>
</reference>
<dbReference type="InterPro" id="IPR006597">
    <property type="entry name" value="Sel1-like"/>
</dbReference>
<sequence>MKGCLFIILLLLLGCQGKENDKGLECLLNDDYDCAYKEFYPRAKNGDDVAQYHIGEMFSLGLLGEQDHAKAMKWFKLSAEQGNEKAIQRSAEGYEFGHGVKQDKDKALELYHEVDHLPIVQFILGFKYLTGDLVGHRDYKKALEWLLKSTEGDTGYNIPEQYIGRIYLEGGDGVEQDFHKAAKWFQKAIDLGATDVKNELAQLYLQGLGVKQNKSKAIELYKESCNDRGHNGINFIEGCEKYRALTEQN</sequence>
<dbReference type="Proteomes" id="UP000247689">
    <property type="component" value="Unassembled WGS sequence"/>
</dbReference>
<organism evidence="1 2">
    <name type="scientific">Kangiella spongicola</name>
    <dbReference type="NCBI Taxonomy" id="796379"/>
    <lineage>
        <taxon>Bacteria</taxon>
        <taxon>Pseudomonadati</taxon>
        <taxon>Pseudomonadota</taxon>
        <taxon>Gammaproteobacteria</taxon>
        <taxon>Kangiellales</taxon>
        <taxon>Kangiellaceae</taxon>
        <taxon>Kangiella</taxon>
    </lineage>
</organism>
<gene>
    <name evidence="1" type="ORF">DL796_06965</name>
</gene>
<dbReference type="EMBL" id="QICH01000002">
    <property type="protein sequence ID" value="PXF63181.1"/>
    <property type="molecule type" value="Genomic_DNA"/>
</dbReference>
<dbReference type="PANTHER" id="PTHR11102:SF160">
    <property type="entry name" value="ERAD-ASSOCIATED E3 UBIQUITIN-PROTEIN LIGASE COMPONENT HRD3"/>
    <property type="match status" value="1"/>
</dbReference>
<dbReference type="Gene3D" id="1.25.40.10">
    <property type="entry name" value="Tetratricopeptide repeat domain"/>
    <property type="match status" value="2"/>
</dbReference>
<dbReference type="PROSITE" id="PS51257">
    <property type="entry name" value="PROKAR_LIPOPROTEIN"/>
    <property type="match status" value="1"/>
</dbReference>
<dbReference type="SMART" id="SM00671">
    <property type="entry name" value="SEL1"/>
    <property type="match status" value="4"/>
</dbReference>
<keyword evidence="2" id="KW-1185">Reference proteome</keyword>
<accession>A0A318D2I4</accession>
<evidence type="ECO:0000313" key="2">
    <source>
        <dbReference type="Proteomes" id="UP000247689"/>
    </source>
</evidence>
<comment type="caution">
    <text evidence="1">The sequence shown here is derived from an EMBL/GenBank/DDBJ whole genome shotgun (WGS) entry which is preliminary data.</text>
</comment>
<evidence type="ECO:0008006" key="3">
    <source>
        <dbReference type="Google" id="ProtNLM"/>
    </source>
</evidence>
<dbReference type="Pfam" id="PF08238">
    <property type="entry name" value="Sel1"/>
    <property type="match status" value="5"/>
</dbReference>
<evidence type="ECO:0000313" key="1">
    <source>
        <dbReference type="EMBL" id="PXF63181.1"/>
    </source>
</evidence>
<protein>
    <recommendedName>
        <fullName evidence="3">Sel1 repeat family protein</fullName>
    </recommendedName>
</protein>
<dbReference type="AlphaFoldDB" id="A0A318D2I4"/>